<protein>
    <submittedName>
        <fullName evidence="1">Uncharacterized protein</fullName>
    </submittedName>
</protein>
<gene>
    <name evidence="1" type="ORF">IDH45_16990</name>
</gene>
<dbReference type="RefSeq" id="WP_190929315.1">
    <property type="nucleotide sequence ID" value="NZ_JACXJA010000021.1"/>
</dbReference>
<dbReference type="AlphaFoldDB" id="A0A927CCF9"/>
<reference evidence="1" key="1">
    <citation type="submission" date="2020-09" db="EMBL/GenBank/DDBJ databases">
        <title>A novel bacterium of genus Paenibacillus, isolated from South China Sea.</title>
        <authorList>
            <person name="Huang H."/>
            <person name="Mo K."/>
            <person name="Hu Y."/>
        </authorList>
    </citation>
    <scope>NUCLEOTIDE SEQUENCE</scope>
    <source>
        <strain evidence="1">IB182363</strain>
    </source>
</reference>
<dbReference type="Proteomes" id="UP000639396">
    <property type="component" value="Unassembled WGS sequence"/>
</dbReference>
<evidence type="ECO:0000313" key="1">
    <source>
        <dbReference type="EMBL" id="MBD2863691.1"/>
    </source>
</evidence>
<evidence type="ECO:0000313" key="2">
    <source>
        <dbReference type="Proteomes" id="UP000639396"/>
    </source>
</evidence>
<accession>A0A927CCF9</accession>
<comment type="caution">
    <text evidence="1">The sequence shown here is derived from an EMBL/GenBank/DDBJ whole genome shotgun (WGS) entry which is preliminary data.</text>
</comment>
<organism evidence="1 2">
    <name type="scientific">Paenibacillus oceani</name>
    <dbReference type="NCBI Taxonomy" id="2772510"/>
    <lineage>
        <taxon>Bacteria</taxon>
        <taxon>Bacillati</taxon>
        <taxon>Bacillota</taxon>
        <taxon>Bacilli</taxon>
        <taxon>Bacillales</taxon>
        <taxon>Paenibacillaceae</taxon>
        <taxon>Paenibacillus</taxon>
    </lineage>
</organism>
<sequence length="62" mass="7146">MDQARVICTNRTIGEGYGQLERFMKENGHVSLRNACAIEVFYIREDGEEEQVEIWSPIDVAK</sequence>
<dbReference type="EMBL" id="JACXJA010000021">
    <property type="protein sequence ID" value="MBD2863691.1"/>
    <property type="molecule type" value="Genomic_DNA"/>
</dbReference>
<name>A0A927CCF9_9BACL</name>
<proteinExistence type="predicted"/>
<keyword evidence="2" id="KW-1185">Reference proteome</keyword>